<dbReference type="GO" id="GO:0016780">
    <property type="term" value="F:phosphotransferase activity, for other substituted phosphate groups"/>
    <property type="evidence" value="ECO:0007669"/>
    <property type="project" value="InterPro"/>
</dbReference>
<keyword evidence="7" id="KW-0460">Magnesium</keyword>
<feature type="transmembrane region" description="Helical" evidence="8">
    <location>
        <begin position="259"/>
        <end position="279"/>
    </location>
</feature>
<dbReference type="GO" id="GO:0046872">
    <property type="term" value="F:metal ion binding"/>
    <property type="evidence" value="ECO:0007669"/>
    <property type="project" value="UniProtKB-KW"/>
</dbReference>
<evidence type="ECO:0000256" key="5">
    <source>
        <dbReference type="ARBA" id="ARBA00022989"/>
    </source>
</evidence>
<dbReference type="PROSITE" id="PS01348">
    <property type="entry name" value="MRAY_2"/>
    <property type="match status" value="1"/>
</dbReference>
<evidence type="ECO:0000313" key="9">
    <source>
        <dbReference type="EMBL" id="GAB64071.1"/>
    </source>
</evidence>
<feature type="transmembrane region" description="Helical" evidence="8">
    <location>
        <begin position="97"/>
        <end position="115"/>
    </location>
</feature>
<feature type="transmembrane region" description="Helical" evidence="8">
    <location>
        <begin position="40"/>
        <end position="55"/>
    </location>
</feature>
<dbReference type="GO" id="GO:0009103">
    <property type="term" value="P:lipopolysaccharide biosynthetic process"/>
    <property type="evidence" value="ECO:0007669"/>
    <property type="project" value="TreeGrafter"/>
</dbReference>
<feature type="transmembrane region" description="Helical" evidence="8">
    <location>
        <begin position="127"/>
        <end position="145"/>
    </location>
</feature>
<dbReference type="Pfam" id="PF00953">
    <property type="entry name" value="Glycos_transf_4"/>
    <property type="match status" value="1"/>
</dbReference>
<comment type="caution">
    <text evidence="9">The sequence shown here is derived from an EMBL/GenBank/DDBJ whole genome shotgun (WGS) entry which is preliminary data.</text>
</comment>
<name>I3IQS6_9BACT</name>
<dbReference type="AlphaFoldDB" id="I3IQS6"/>
<comment type="subcellular location">
    <subcellularLocation>
        <location evidence="1">Cell membrane</location>
        <topology evidence="1">Multi-pass membrane protein</topology>
    </subcellularLocation>
</comment>
<dbReference type="GO" id="GO:0005886">
    <property type="term" value="C:plasma membrane"/>
    <property type="evidence" value="ECO:0007669"/>
    <property type="project" value="UniProtKB-SubCell"/>
</dbReference>
<feature type="binding site" evidence="7">
    <location>
        <position position="119"/>
    </location>
    <ligand>
        <name>Mg(2+)</name>
        <dbReference type="ChEBI" id="CHEBI:18420"/>
    </ligand>
</feature>
<feature type="transmembrane region" description="Helical" evidence="8">
    <location>
        <begin position="67"/>
        <end position="85"/>
    </location>
</feature>
<organism evidence="9 10">
    <name type="scientific">Candidatus Jettenia caeni</name>
    <dbReference type="NCBI Taxonomy" id="247490"/>
    <lineage>
        <taxon>Bacteria</taxon>
        <taxon>Pseudomonadati</taxon>
        <taxon>Planctomycetota</taxon>
        <taxon>Candidatus Brocadiia</taxon>
        <taxon>Candidatus Brocadiales</taxon>
        <taxon>Candidatus Brocadiaceae</taxon>
        <taxon>Candidatus Jettenia</taxon>
    </lineage>
</organism>
<feature type="transmembrane region" description="Helical" evidence="8">
    <location>
        <begin position="285"/>
        <end position="306"/>
    </location>
</feature>
<feature type="transmembrane region" description="Helical" evidence="8">
    <location>
        <begin position="175"/>
        <end position="196"/>
    </location>
</feature>
<keyword evidence="10" id="KW-1185">Reference proteome</keyword>
<dbReference type="GO" id="GO:0071555">
    <property type="term" value="P:cell wall organization"/>
    <property type="evidence" value="ECO:0007669"/>
    <property type="project" value="TreeGrafter"/>
</dbReference>
<comment type="cofactor">
    <cofactor evidence="7">
        <name>Mg(2+)</name>
        <dbReference type="ChEBI" id="CHEBI:18420"/>
    </cofactor>
</comment>
<evidence type="ECO:0000256" key="7">
    <source>
        <dbReference type="PIRSR" id="PIRSR600715-1"/>
    </source>
</evidence>
<dbReference type="PANTHER" id="PTHR22926:SF3">
    <property type="entry name" value="UNDECAPRENYL-PHOSPHATE ALPHA-N-ACETYLGLUCOSAMINYL 1-PHOSPHATE TRANSFERASE"/>
    <property type="match status" value="1"/>
</dbReference>
<protein>
    <submittedName>
        <fullName evidence="9">Putative glycosyltransferase</fullName>
    </submittedName>
</protein>
<dbReference type="CDD" id="cd06853">
    <property type="entry name" value="GT_WecA_like"/>
    <property type="match status" value="1"/>
</dbReference>
<keyword evidence="4 8" id="KW-0812">Transmembrane</keyword>
<evidence type="ECO:0000313" key="10">
    <source>
        <dbReference type="Proteomes" id="UP000002985"/>
    </source>
</evidence>
<evidence type="ECO:0000256" key="1">
    <source>
        <dbReference type="ARBA" id="ARBA00004651"/>
    </source>
</evidence>
<feature type="transmembrane region" description="Helical" evidence="8">
    <location>
        <begin position="16"/>
        <end position="34"/>
    </location>
</feature>
<evidence type="ECO:0000256" key="3">
    <source>
        <dbReference type="ARBA" id="ARBA00022679"/>
    </source>
</evidence>
<feature type="binding site" evidence="7">
    <location>
        <position position="179"/>
    </location>
    <ligand>
        <name>Mg(2+)</name>
        <dbReference type="ChEBI" id="CHEBI:18420"/>
    </ligand>
</feature>
<dbReference type="Proteomes" id="UP000002985">
    <property type="component" value="Unassembled WGS sequence"/>
</dbReference>
<reference evidence="9 10" key="1">
    <citation type="journal article" date="2012" name="FEBS Lett.">
        <title>Anammox organism KSU-1 expresses a NirK-type copper-containing nitrite reductase instead of a NirS-type with cytochrome cd1.</title>
        <authorList>
            <person name="Hira D."/>
            <person name="Toh H."/>
            <person name="Migita C.T."/>
            <person name="Okubo H."/>
            <person name="Nishiyama T."/>
            <person name="Hattori M."/>
            <person name="Furukawa K."/>
            <person name="Fujii T."/>
        </authorList>
    </citation>
    <scope>NUCLEOTIDE SEQUENCE [LARGE SCALE GENOMIC DNA]</scope>
</reference>
<dbReference type="EMBL" id="BAFH01000004">
    <property type="protein sequence ID" value="GAB64071.1"/>
    <property type="molecule type" value="Genomic_DNA"/>
</dbReference>
<dbReference type="PANTHER" id="PTHR22926">
    <property type="entry name" value="PHOSPHO-N-ACETYLMURAMOYL-PENTAPEPTIDE-TRANSFERASE"/>
    <property type="match status" value="1"/>
</dbReference>
<proteinExistence type="predicted"/>
<keyword evidence="3 9" id="KW-0808">Transferase</keyword>
<keyword evidence="7" id="KW-0479">Metal-binding</keyword>
<keyword evidence="6 8" id="KW-0472">Membrane</keyword>
<evidence type="ECO:0000256" key="8">
    <source>
        <dbReference type="SAM" id="Phobius"/>
    </source>
</evidence>
<accession>I3IQS6</accession>
<evidence type="ECO:0000256" key="6">
    <source>
        <dbReference type="ARBA" id="ARBA00023136"/>
    </source>
</evidence>
<dbReference type="GO" id="GO:0044038">
    <property type="term" value="P:cell wall macromolecule biosynthetic process"/>
    <property type="evidence" value="ECO:0007669"/>
    <property type="project" value="TreeGrafter"/>
</dbReference>
<dbReference type="InterPro" id="IPR018480">
    <property type="entry name" value="PNAcMuramoyl-5peptid_Trfase_CS"/>
</dbReference>
<keyword evidence="5 8" id="KW-1133">Transmembrane helix</keyword>
<evidence type="ECO:0000256" key="2">
    <source>
        <dbReference type="ARBA" id="ARBA00022475"/>
    </source>
</evidence>
<feature type="transmembrane region" description="Helical" evidence="8">
    <location>
        <begin position="208"/>
        <end position="225"/>
    </location>
</feature>
<dbReference type="STRING" id="247490.KSU1_D0762"/>
<gene>
    <name evidence="9" type="ORF">KSU1_D0762</name>
</gene>
<evidence type="ECO:0000256" key="4">
    <source>
        <dbReference type="ARBA" id="ARBA00022692"/>
    </source>
</evidence>
<dbReference type="eggNOG" id="COG0472">
    <property type="taxonomic scope" value="Bacteria"/>
</dbReference>
<dbReference type="InterPro" id="IPR000715">
    <property type="entry name" value="Glycosyl_transferase_4"/>
</dbReference>
<sequence length="323" mass="36057">MDLPHKRKIHMSPKPLVGGLGIFIAFFICSLLFISLSNLRGFYVGLIVLVITGFIDDFKGLNHRWKFAAQTFSAILMMYFSKTVLVSCGNLFSLGPIHLGILAIPITIFCVVGVINAMNMIDGIDGLAGGISFITLISFAILSYINHQKELMLLSIALSGAVVGFLKYNWHPSKLFMGDIGSGSLGFTTAFLAIAITQKHHTHVSPMVPILILAVPIVDTLTVMIKRKLKNKSPFHAGKDHIHHILLRMGFQKRTTVKIILFASSLFAILGILCAIMRVPDHYLFFIFFTYFILYFSSSFFVKELYIYKMKFTKRIGLAHGSK</sequence>
<keyword evidence="2" id="KW-1003">Cell membrane</keyword>